<evidence type="ECO:0000256" key="2">
    <source>
        <dbReference type="ARBA" id="ARBA00012438"/>
    </source>
</evidence>
<dbReference type="InterPro" id="IPR056374">
    <property type="entry name" value="DesK/YvfT_N"/>
</dbReference>
<evidence type="ECO:0000259" key="8">
    <source>
        <dbReference type="Pfam" id="PF07730"/>
    </source>
</evidence>
<evidence type="ECO:0000259" key="9">
    <source>
        <dbReference type="Pfam" id="PF23540"/>
    </source>
</evidence>
<feature type="coiled-coil region" evidence="6">
    <location>
        <begin position="149"/>
        <end position="183"/>
    </location>
</feature>
<keyword evidence="7" id="KW-0812">Transmembrane</keyword>
<dbReference type="InterPro" id="IPR050482">
    <property type="entry name" value="Sensor_HK_TwoCompSys"/>
</dbReference>
<dbReference type="PANTHER" id="PTHR24421:SF63">
    <property type="entry name" value="SENSOR HISTIDINE KINASE DESK"/>
    <property type="match status" value="1"/>
</dbReference>
<protein>
    <recommendedName>
        <fullName evidence="2">histidine kinase</fullName>
        <ecNumber evidence="2">2.7.13.3</ecNumber>
    </recommendedName>
</protein>
<evidence type="ECO:0000256" key="4">
    <source>
        <dbReference type="ARBA" id="ARBA00022777"/>
    </source>
</evidence>
<keyword evidence="6" id="KW-0175">Coiled coil</keyword>
<dbReference type="Pfam" id="PF23540">
    <property type="entry name" value="DesK_N"/>
    <property type="match status" value="1"/>
</dbReference>
<keyword evidence="3" id="KW-0808">Transferase</keyword>
<organism evidence="10 11">
    <name type="scientific">Sporosarcina contaminans</name>
    <dbReference type="NCBI Taxonomy" id="633403"/>
    <lineage>
        <taxon>Bacteria</taxon>
        <taxon>Bacillati</taxon>
        <taxon>Bacillota</taxon>
        <taxon>Bacilli</taxon>
        <taxon>Bacillales</taxon>
        <taxon>Caryophanaceae</taxon>
        <taxon>Sporosarcina</taxon>
    </lineage>
</organism>
<evidence type="ECO:0000256" key="6">
    <source>
        <dbReference type="SAM" id="Coils"/>
    </source>
</evidence>
<dbReference type="EC" id="2.7.13.3" evidence="2"/>
<feature type="transmembrane region" description="Helical" evidence="7">
    <location>
        <begin position="36"/>
        <end position="52"/>
    </location>
</feature>
<evidence type="ECO:0000256" key="1">
    <source>
        <dbReference type="ARBA" id="ARBA00000085"/>
    </source>
</evidence>
<evidence type="ECO:0000256" key="3">
    <source>
        <dbReference type="ARBA" id="ARBA00022679"/>
    </source>
</evidence>
<dbReference type="SUPFAM" id="SSF55874">
    <property type="entry name" value="ATPase domain of HSP90 chaperone/DNA topoisomerase II/histidine kinase"/>
    <property type="match status" value="1"/>
</dbReference>
<keyword evidence="7" id="KW-1133">Transmembrane helix</keyword>
<keyword evidence="7" id="KW-0472">Membrane</keyword>
<dbReference type="InterPro" id="IPR011712">
    <property type="entry name" value="Sig_transdc_His_kin_sub3_dim/P"/>
</dbReference>
<feature type="transmembrane region" description="Helical" evidence="7">
    <location>
        <begin position="12"/>
        <end position="30"/>
    </location>
</feature>
<comment type="catalytic activity">
    <reaction evidence="1">
        <text>ATP + protein L-histidine = ADP + protein N-phospho-L-histidine.</text>
        <dbReference type="EC" id="2.7.13.3"/>
    </reaction>
</comment>
<feature type="transmembrane region" description="Helical" evidence="7">
    <location>
        <begin position="64"/>
        <end position="81"/>
    </location>
</feature>
<dbReference type="RefSeq" id="WP_381481903.1">
    <property type="nucleotide sequence ID" value="NZ_JBHTLT010000121.1"/>
</dbReference>
<gene>
    <name evidence="10" type="ORF">ACFQ38_14815</name>
</gene>
<dbReference type="Gene3D" id="3.30.565.10">
    <property type="entry name" value="Histidine kinase-like ATPase, C-terminal domain"/>
    <property type="match status" value="1"/>
</dbReference>
<feature type="transmembrane region" description="Helical" evidence="7">
    <location>
        <begin position="109"/>
        <end position="127"/>
    </location>
</feature>
<sequence>MAKKIKVFPKRFGMAPYVFLVYLLMPLYFIIQEEGGKAAIGYALLLLFLLSYRQLYNWKSDGKFSLWLIVQGCVIVLLSIFYHPNNLFLGFYISNFISWYEREKNFKRAIAVFTLVYVGMISYITYAYNIQNVLFQLPFIIVMLISPFAIRNMNAKMELESRLDEANEQIRTLIKREERIRIARDLHDTLGHTLSLITLQSQVIQRVANHPEKVKTEAEGIERTSRTALQQVRELISDMRVITVEEEIAEAEKILQAANIQLHLHMQDTLPNISLLQQKIIGMCIREASTNIVKHSKANNCFLRIGRDESKLSLFIQDDGVGIRDQQWGNGLKGMEERLSLIEGELCVDSEKGTILRISIPIVVKTEEGVVVL</sequence>
<dbReference type="CDD" id="cd16917">
    <property type="entry name" value="HATPase_UhpB-NarQ-NarX-like"/>
    <property type="match status" value="1"/>
</dbReference>
<keyword evidence="4 10" id="KW-0418">Kinase</keyword>
<keyword evidence="5" id="KW-0902">Two-component regulatory system</keyword>
<proteinExistence type="predicted"/>
<feature type="domain" description="Signal transduction histidine kinase subgroup 3 dimerisation and phosphoacceptor" evidence="8">
    <location>
        <begin position="178"/>
        <end position="240"/>
    </location>
</feature>
<feature type="transmembrane region" description="Helical" evidence="7">
    <location>
        <begin position="133"/>
        <end position="150"/>
    </location>
</feature>
<dbReference type="InterPro" id="IPR036890">
    <property type="entry name" value="HATPase_C_sf"/>
</dbReference>
<dbReference type="Gene3D" id="1.20.5.1930">
    <property type="match status" value="1"/>
</dbReference>
<dbReference type="Proteomes" id="UP001597231">
    <property type="component" value="Unassembled WGS sequence"/>
</dbReference>
<accession>A0ABW3TZU5</accession>
<dbReference type="GO" id="GO:0016301">
    <property type="term" value="F:kinase activity"/>
    <property type="evidence" value="ECO:0007669"/>
    <property type="project" value="UniProtKB-KW"/>
</dbReference>
<comment type="caution">
    <text evidence="10">The sequence shown here is derived from an EMBL/GenBank/DDBJ whole genome shotgun (WGS) entry which is preliminary data.</text>
</comment>
<evidence type="ECO:0000313" key="11">
    <source>
        <dbReference type="Proteomes" id="UP001597231"/>
    </source>
</evidence>
<feature type="domain" description="DesK/YvfT N-terminal" evidence="9">
    <location>
        <begin position="1"/>
        <end position="146"/>
    </location>
</feature>
<evidence type="ECO:0000256" key="5">
    <source>
        <dbReference type="ARBA" id="ARBA00023012"/>
    </source>
</evidence>
<dbReference type="Pfam" id="PF07730">
    <property type="entry name" value="HisKA_3"/>
    <property type="match status" value="1"/>
</dbReference>
<dbReference type="EMBL" id="JBHTLT010000121">
    <property type="protein sequence ID" value="MFD1206366.1"/>
    <property type="molecule type" value="Genomic_DNA"/>
</dbReference>
<reference evidence="11" key="1">
    <citation type="journal article" date="2019" name="Int. J. Syst. Evol. Microbiol.">
        <title>The Global Catalogue of Microorganisms (GCM) 10K type strain sequencing project: providing services to taxonomists for standard genome sequencing and annotation.</title>
        <authorList>
            <consortium name="The Broad Institute Genomics Platform"/>
            <consortium name="The Broad Institute Genome Sequencing Center for Infectious Disease"/>
            <person name="Wu L."/>
            <person name="Ma J."/>
        </authorList>
    </citation>
    <scope>NUCLEOTIDE SEQUENCE [LARGE SCALE GENOMIC DNA]</scope>
    <source>
        <strain evidence="11">CCUG 53915</strain>
    </source>
</reference>
<evidence type="ECO:0000256" key="7">
    <source>
        <dbReference type="SAM" id="Phobius"/>
    </source>
</evidence>
<keyword evidence="11" id="KW-1185">Reference proteome</keyword>
<dbReference type="PANTHER" id="PTHR24421">
    <property type="entry name" value="NITRATE/NITRITE SENSOR PROTEIN NARX-RELATED"/>
    <property type="match status" value="1"/>
</dbReference>
<evidence type="ECO:0000313" key="10">
    <source>
        <dbReference type="EMBL" id="MFD1206366.1"/>
    </source>
</evidence>
<name>A0ABW3TZU5_9BACL</name>